<keyword evidence="9" id="KW-1185">Reference proteome</keyword>
<dbReference type="InterPro" id="IPR002758">
    <property type="entry name" value="Cation_antiport_E"/>
</dbReference>
<feature type="transmembrane region" description="Helical" evidence="7">
    <location>
        <begin position="30"/>
        <end position="57"/>
    </location>
</feature>
<dbReference type="EMBL" id="VJND01000015">
    <property type="protein sequence ID" value="TSE23873.1"/>
    <property type="molecule type" value="Genomic_DNA"/>
</dbReference>
<name>A0A554WJW6_9BURK</name>
<dbReference type="Pfam" id="PF01899">
    <property type="entry name" value="MNHE"/>
    <property type="match status" value="1"/>
</dbReference>
<dbReference type="PANTHER" id="PTHR34584:SF1">
    <property type="entry name" value="NA(+)_H(+) ANTIPORTER SUBUNIT E1"/>
    <property type="match status" value="1"/>
</dbReference>
<evidence type="ECO:0000256" key="2">
    <source>
        <dbReference type="ARBA" id="ARBA00006228"/>
    </source>
</evidence>
<dbReference type="PIRSF" id="PIRSF019239">
    <property type="entry name" value="MrpE"/>
    <property type="match status" value="1"/>
</dbReference>
<evidence type="ECO:0000256" key="3">
    <source>
        <dbReference type="ARBA" id="ARBA00022475"/>
    </source>
</evidence>
<comment type="subcellular location">
    <subcellularLocation>
        <location evidence="1">Cell membrane</location>
        <topology evidence="1">Multi-pass membrane protein</topology>
    </subcellularLocation>
</comment>
<dbReference type="GO" id="GO:0005886">
    <property type="term" value="C:plasma membrane"/>
    <property type="evidence" value="ECO:0007669"/>
    <property type="project" value="UniProtKB-SubCell"/>
</dbReference>
<comment type="similarity">
    <text evidence="2">Belongs to the CPA3 antiporters (TC 2.A.63) subunit E family.</text>
</comment>
<keyword evidence="5 7" id="KW-1133">Transmembrane helix</keyword>
<organism evidence="8 9">
    <name type="scientific">Tepidimonas sediminis</name>
    <dbReference type="NCBI Taxonomy" id="2588941"/>
    <lineage>
        <taxon>Bacteria</taxon>
        <taxon>Pseudomonadati</taxon>
        <taxon>Pseudomonadota</taxon>
        <taxon>Betaproteobacteria</taxon>
        <taxon>Burkholderiales</taxon>
        <taxon>Tepidimonas</taxon>
    </lineage>
</organism>
<gene>
    <name evidence="8" type="primary">mrpE</name>
    <name evidence="8" type="ORF">Tsedi_02123</name>
</gene>
<accession>A0A554WJW6</accession>
<dbReference type="Proteomes" id="UP000320225">
    <property type="component" value="Unassembled WGS sequence"/>
</dbReference>
<evidence type="ECO:0000256" key="6">
    <source>
        <dbReference type="ARBA" id="ARBA00023136"/>
    </source>
</evidence>
<evidence type="ECO:0000256" key="5">
    <source>
        <dbReference type="ARBA" id="ARBA00022989"/>
    </source>
</evidence>
<evidence type="ECO:0000256" key="4">
    <source>
        <dbReference type="ARBA" id="ARBA00022692"/>
    </source>
</evidence>
<dbReference type="GO" id="GO:0008324">
    <property type="term" value="F:monoatomic cation transmembrane transporter activity"/>
    <property type="evidence" value="ECO:0007669"/>
    <property type="project" value="InterPro"/>
</dbReference>
<reference evidence="8 9" key="1">
    <citation type="submission" date="2019-07" db="EMBL/GenBank/DDBJ databases">
        <title>Tepidimonas sediminis YIM 72259 draft genome.</title>
        <authorList>
            <person name="Da Costa M.S."/>
            <person name="Froufe H.J.C."/>
            <person name="Egas C."/>
            <person name="Albuquerque L."/>
        </authorList>
    </citation>
    <scope>NUCLEOTIDE SEQUENCE [LARGE SCALE GENOMIC DNA]</scope>
    <source>
        <strain evidence="8 9">YIM 72259</strain>
    </source>
</reference>
<sequence length="194" mass="21602">MTPDARHEPLRPGQPPTGWRRWFPHPVLSLQLGLTWLVLAHSLALVHWLAALLLAWAVPRLLAPFLGDASRLHWPSVLRLAAVVLWDIVVANVTVARLTLGPMRRVRPAWLRLPLDTDHPRVNALLASIITMTPGTVSAVIDERRGELLVHALNCDDAAAMVADMKTRYEAALVRVFRVDLDAARAARMEGVKR</sequence>
<protein>
    <submittedName>
        <fullName evidence="8">Na(+)/H(+) antiporter subunit E</fullName>
    </submittedName>
</protein>
<dbReference type="PANTHER" id="PTHR34584">
    <property type="entry name" value="NA(+)/H(+) ANTIPORTER SUBUNIT E1"/>
    <property type="match status" value="1"/>
</dbReference>
<feature type="transmembrane region" description="Helical" evidence="7">
    <location>
        <begin position="77"/>
        <end position="100"/>
    </location>
</feature>
<dbReference type="NCBIfam" id="NF006518">
    <property type="entry name" value="PRK08965.1-2"/>
    <property type="match status" value="1"/>
</dbReference>
<dbReference type="OrthoDB" id="9807187at2"/>
<evidence type="ECO:0000256" key="7">
    <source>
        <dbReference type="SAM" id="Phobius"/>
    </source>
</evidence>
<evidence type="ECO:0000313" key="8">
    <source>
        <dbReference type="EMBL" id="TSE23873.1"/>
    </source>
</evidence>
<keyword evidence="6 7" id="KW-0472">Membrane</keyword>
<dbReference type="RefSeq" id="WP_143896445.1">
    <property type="nucleotide sequence ID" value="NZ_VJND01000015.1"/>
</dbReference>
<keyword evidence="3" id="KW-1003">Cell membrane</keyword>
<keyword evidence="4 7" id="KW-0812">Transmembrane</keyword>
<evidence type="ECO:0000313" key="9">
    <source>
        <dbReference type="Proteomes" id="UP000320225"/>
    </source>
</evidence>
<proteinExistence type="inferred from homology"/>
<comment type="caution">
    <text evidence="8">The sequence shown here is derived from an EMBL/GenBank/DDBJ whole genome shotgun (WGS) entry which is preliminary data.</text>
</comment>
<evidence type="ECO:0000256" key="1">
    <source>
        <dbReference type="ARBA" id="ARBA00004651"/>
    </source>
</evidence>
<dbReference type="AlphaFoldDB" id="A0A554WJW6"/>